<dbReference type="Proteomes" id="UP000663852">
    <property type="component" value="Unassembled WGS sequence"/>
</dbReference>
<dbReference type="InterPro" id="IPR050213">
    <property type="entry name" value="GST_superfamily"/>
</dbReference>
<dbReference type="PANTHER" id="PTHR11571">
    <property type="entry name" value="GLUTATHIONE S-TRANSFERASE"/>
    <property type="match status" value="1"/>
</dbReference>
<keyword evidence="1" id="KW-0732">Signal</keyword>
<feature type="domain" description="GST N-terminal" evidence="2">
    <location>
        <begin position="74"/>
        <end position="165"/>
    </location>
</feature>
<keyword evidence="6" id="KW-1185">Reference proteome</keyword>
<protein>
    <recommendedName>
        <fullName evidence="7">GST C-terminal domain-containing protein</fullName>
    </recommendedName>
</protein>
<accession>A0A815TPE3</accession>
<evidence type="ECO:0000313" key="5">
    <source>
        <dbReference type="EMBL" id="CAF1512884.1"/>
    </source>
</evidence>
<gene>
    <name evidence="5" type="ORF">EDS130_LOCUS43362</name>
    <name evidence="4" type="ORF">XAT740_LOCUS40121</name>
</gene>
<feature type="domain" description="GST C-terminal" evidence="3">
    <location>
        <begin position="179"/>
        <end position="302"/>
    </location>
</feature>
<dbReference type="OrthoDB" id="414243at2759"/>
<dbReference type="Pfam" id="PF14497">
    <property type="entry name" value="GST_C_3"/>
    <property type="match status" value="1"/>
</dbReference>
<evidence type="ECO:0000259" key="3">
    <source>
        <dbReference type="PROSITE" id="PS50405"/>
    </source>
</evidence>
<dbReference type="InterPro" id="IPR036282">
    <property type="entry name" value="Glutathione-S-Trfase_C_sf"/>
</dbReference>
<evidence type="ECO:0000313" key="6">
    <source>
        <dbReference type="Proteomes" id="UP000663828"/>
    </source>
</evidence>
<dbReference type="SUPFAM" id="SSF52833">
    <property type="entry name" value="Thioredoxin-like"/>
    <property type="match status" value="1"/>
</dbReference>
<evidence type="ECO:0000259" key="2">
    <source>
        <dbReference type="PROSITE" id="PS50404"/>
    </source>
</evidence>
<dbReference type="InterPro" id="IPR036249">
    <property type="entry name" value="Thioredoxin-like_sf"/>
</dbReference>
<dbReference type="Gene3D" id="1.20.1050.130">
    <property type="match status" value="1"/>
</dbReference>
<evidence type="ECO:0000313" key="4">
    <source>
        <dbReference type="EMBL" id="CAF1509304.1"/>
    </source>
</evidence>
<dbReference type="Proteomes" id="UP000663828">
    <property type="component" value="Unassembled WGS sequence"/>
</dbReference>
<feature type="chain" id="PRO_5036228964" description="GST C-terminal domain-containing protein" evidence="1">
    <location>
        <begin position="26"/>
        <end position="320"/>
    </location>
</feature>
<dbReference type="InterPro" id="IPR004045">
    <property type="entry name" value="Glutathione_S-Trfase_N"/>
</dbReference>
<organism evidence="4 6">
    <name type="scientific">Adineta ricciae</name>
    <name type="common">Rotifer</name>
    <dbReference type="NCBI Taxonomy" id="249248"/>
    <lineage>
        <taxon>Eukaryota</taxon>
        <taxon>Metazoa</taxon>
        <taxon>Spiralia</taxon>
        <taxon>Gnathifera</taxon>
        <taxon>Rotifera</taxon>
        <taxon>Eurotatoria</taxon>
        <taxon>Bdelloidea</taxon>
        <taxon>Adinetida</taxon>
        <taxon>Adinetidae</taxon>
        <taxon>Adineta</taxon>
    </lineage>
</organism>
<dbReference type="GO" id="GO:0004364">
    <property type="term" value="F:glutathione transferase activity"/>
    <property type="evidence" value="ECO:0007669"/>
    <property type="project" value="TreeGrafter"/>
</dbReference>
<dbReference type="InterPro" id="IPR004046">
    <property type="entry name" value="GST_C"/>
</dbReference>
<dbReference type="EMBL" id="CAJNOJ010000707">
    <property type="protein sequence ID" value="CAF1512884.1"/>
    <property type="molecule type" value="Genomic_DNA"/>
</dbReference>
<proteinExistence type="predicted"/>
<dbReference type="PROSITE" id="PS50404">
    <property type="entry name" value="GST_NTER"/>
    <property type="match status" value="1"/>
</dbReference>
<comment type="caution">
    <text evidence="4">The sequence shown here is derived from an EMBL/GenBank/DDBJ whole genome shotgun (WGS) entry which is preliminary data.</text>
</comment>
<evidence type="ECO:0000256" key="1">
    <source>
        <dbReference type="SAM" id="SignalP"/>
    </source>
</evidence>
<evidence type="ECO:0008006" key="7">
    <source>
        <dbReference type="Google" id="ProtNLM"/>
    </source>
</evidence>
<feature type="signal peptide" evidence="1">
    <location>
        <begin position="1"/>
        <end position="25"/>
    </location>
</feature>
<name>A0A815TPE3_ADIRI</name>
<dbReference type="AlphaFoldDB" id="A0A815TPE3"/>
<dbReference type="PROSITE" id="PS50405">
    <property type="entry name" value="GST_CTER"/>
    <property type="match status" value="1"/>
</dbReference>
<dbReference type="InterPro" id="IPR010987">
    <property type="entry name" value="Glutathione-S-Trfase_C-like"/>
</dbReference>
<dbReference type="SUPFAM" id="SSF47616">
    <property type="entry name" value="GST C-terminal domain-like"/>
    <property type="match status" value="1"/>
</dbReference>
<sequence>MHSISSIVLLLLVFSCALFVVTVEAAFDEAYYYRCVAGCRRMPLPQARAICFAACMAKATGNEIMNTRVVSNNIKLRLHYWNIRGRVQAVRYMLEDIAHKHEHVDYKETFEPVNTMMSTWAKRKSDQTVSGPFRTLPVLHWNDSHTFSQSLTIGQLLAKKFDLYGQLTSKVNDQHFLETYIDGVVSCAYTDIISNLITCIWSTVNFVDDTNPSNRLTRKIPNDLKALNDLLEKSSTSFYYDQHQPTIADYFVFEAFTMARDYSKRFLPNEENYQSLIKLEHVMKQRPAIANYFKQNLLSKRFTGSPKETEYMINLTTPLK</sequence>
<dbReference type="EMBL" id="CAJNOR010004529">
    <property type="protein sequence ID" value="CAF1509304.1"/>
    <property type="molecule type" value="Genomic_DNA"/>
</dbReference>
<reference evidence="4" key="1">
    <citation type="submission" date="2021-02" db="EMBL/GenBank/DDBJ databases">
        <authorList>
            <person name="Nowell W R."/>
        </authorList>
    </citation>
    <scope>NUCLEOTIDE SEQUENCE</scope>
</reference>
<dbReference type="GO" id="GO:0006749">
    <property type="term" value="P:glutathione metabolic process"/>
    <property type="evidence" value="ECO:0007669"/>
    <property type="project" value="TreeGrafter"/>
</dbReference>
<dbReference type="PANTHER" id="PTHR11571:SF150">
    <property type="entry name" value="GLUTATHIONE S-TRANSFERASE"/>
    <property type="match status" value="1"/>
</dbReference>